<dbReference type="InterPro" id="IPR001969">
    <property type="entry name" value="Aspartic_peptidase_AS"/>
</dbReference>
<name>A0A183G7H6_HELPZ</name>
<gene>
    <name evidence="2" type="ORF">HPBE_LOCUS17741</name>
</gene>
<sequence>MEAYASLVDKWLGATVADLQSGEGKLFGEKAIEKINIFGIEAVALLDTGSQTTIIPLLLLKRAIESNVDLDEYVTRLPHPKVKVRDASGNVMEFLDVVRVAITFRDQVEEVSAYVGRGLDEVVILGTNALELFGMRLQQVGTTGTPEQDPGVGSTERSGNTDSDVCMRTMYRDLGEIASILERSESSCCVLVGPTSDISIPKKE</sequence>
<dbReference type="EMBL" id="UZAH01030234">
    <property type="protein sequence ID" value="VDP09785.1"/>
    <property type="molecule type" value="Genomic_DNA"/>
</dbReference>
<feature type="region of interest" description="Disordered" evidence="1">
    <location>
        <begin position="141"/>
        <end position="163"/>
    </location>
</feature>
<accession>A0A3P8BU09</accession>
<dbReference type="Gene3D" id="2.40.70.10">
    <property type="entry name" value="Acid Proteases"/>
    <property type="match status" value="1"/>
</dbReference>
<evidence type="ECO:0000313" key="4">
    <source>
        <dbReference type="WBParaSite" id="HPBE_0001774201-mRNA-1"/>
    </source>
</evidence>
<proteinExistence type="predicted"/>
<dbReference type="OrthoDB" id="5870706at2759"/>
<evidence type="ECO:0000256" key="1">
    <source>
        <dbReference type="SAM" id="MobiDB-lite"/>
    </source>
</evidence>
<keyword evidence="3" id="KW-1185">Reference proteome</keyword>
<dbReference type="GO" id="GO:0004190">
    <property type="term" value="F:aspartic-type endopeptidase activity"/>
    <property type="evidence" value="ECO:0007669"/>
    <property type="project" value="InterPro"/>
</dbReference>
<dbReference type="GO" id="GO:0006508">
    <property type="term" value="P:proteolysis"/>
    <property type="evidence" value="ECO:0007669"/>
    <property type="project" value="InterPro"/>
</dbReference>
<dbReference type="Proteomes" id="UP000050761">
    <property type="component" value="Unassembled WGS sequence"/>
</dbReference>
<dbReference type="AlphaFoldDB" id="A0A183G7H6"/>
<evidence type="ECO:0000313" key="3">
    <source>
        <dbReference type="Proteomes" id="UP000050761"/>
    </source>
</evidence>
<dbReference type="PROSITE" id="PS00141">
    <property type="entry name" value="ASP_PROTEASE"/>
    <property type="match status" value="1"/>
</dbReference>
<dbReference type="SUPFAM" id="SSF50630">
    <property type="entry name" value="Acid proteases"/>
    <property type="match status" value="1"/>
</dbReference>
<dbReference type="WBParaSite" id="HPBE_0001774201-mRNA-1">
    <property type="protein sequence ID" value="HPBE_0001774201-mRNA-1"/>
    <property type="gene ID" value="HPBE_0001774201"/>
</dbReference>
<protein>
    <submittedName>
        <fullName evidence="4">Peptidase A2 domain-containing protein</fullName>
    </submittedName>
</protein>
<evidence type="ECO:0000313" key="2">
    <source>
        <dbReference type="EMBL" id="VDP09785.1"/>
    </source>
</evidence>
<reference evidence="2 3" key="1">
    <citation type="submission" date="2018-11" db="EMBL/GenBank/DDBJ databases">
        <authorList>
            <consortium name="Pathogen Informatics"/>
        </authorList>
    </citation>
    <scope>NUCLEOTIDE SEQUENCE [LARGE SCALE GENOMIC DNA]</scope>
</reference>
<organism evidence="3 4">
    <name type="scientific">Heligmosomoides polygyrus</name>
    <name type="common">Parasitic roundworm</name>
    <dbReference type="NCBI Taxonomy" id="6339"/>
    <lineage>
        <taxon>Eukaryota</taxon>
        <taxon>Metazoa</taxon>
        <taxon>Ecdysozoa</taxon>
        <taxon>Nematoda</taxon>
        <taxon>Chromadorea</taxon>
        <taxon>Rhabditida</taxon>
        <taxon>Rhabditina</taxon>
        <taxon>Rhabditomorpha</taxon>
        <taxon>Strongyloidea</taxon>
        <taxon>Heligmosomidae</taxon>
        <taxon>Heligmosomoides</taxon>
    </lineage>
</organism>
<dbReference type="InterPro" id="IPR021109">
    <property type="entry name" value="Peptidase_aspartic_dom_sf"/>
</dbReference>
<reference evidence="4" key="2">
    <citation type="submission" date="2019-09" db="UniProtKB">
        <authorList>
            <consortium name="WormBaseParasite"/>
        </authorList>
    </citation>
    <scope>IDENTIFICATION</scope>
</reference>
<dbReference type="CDD" id="cd00303">
    <property type="entry name" value="retropepsin_like"/>
    <property type="match status" value="1"/>
</dbReference>
<accession>A0A183G7H6</accession>